<dbReference type="GO" id="GO:0003677">
    <property type="term" value="F:DNA binding"/>
    <property type="evidence" value="ECO:0007669"/>
    <property type="project" value="InterPro"/>
</dbReference>
<keyword evidence="1" id="KW-0472">Membrane</keyword>
<gene>
    <name evidence="3" type="ORF">SAMN04488568_11677</name>
</gene>
<proteinExistence type="predicted"/>
<dbReference type="Gene3D" id="1.10.260.40">
    <property type="entry name" value="lambda repressor-like DNA-binding domains"/>
    <property type="match status" value="1"/>
</dbReference>
<dbReference type="InterPro" id="IPR010982">
    <property type="entry name" value="Lambda_DNA-bd_dom_sf"/>
</dbReference>
<keyword evidence="4" id="KW-1185">Reference proteome</keyword>
<evidence type="ECO:0000256" key="1">
    <source>
        <dbReference type="SAM" id="Phobius"/>
    </source>
</evidence>
<evidence type="ECO:0000313" key="3">
    <source>
        <dbReference type="EMBL" id="SDM63710.1"/>
    </source>
</evidence>
<feature type="transmembrane region" description="Helical" evidence="1">
    <location>
        <begin position="120"/>
        <end position="140"/>
    </location>
</feature>
<evidence type="ECO:0000259" key="2">
    <source>
        <dbReference type="PROSITE" id="PS50943"/>
    </source>
</evidence>
<dbReference type="RefSeq" id="WP_091771094.1">
    <property type="nucleotide sequence ID" value="NZ_FNHG01000016.1"/>
</dbReference>
<feature type="transmembrane region" description="Helical" evidence="1">
    <location>
        <begin position="88"/>
        <end position="114"/>
    </location>
</feature>
<dbReference type="InterPro" id="IPR001387">
    <property type="entry name" value="Cro/C1-type_HTH"/>
</dbReference>
<evidence type="ECO:0000313" key="4">
    <source>
        <dbReference type="Proteomes" id="UP000199759"/>
    </source>
</evidence>
<dbReference type="SMART" id="SM00530">
    <property type="entry name" value="HTH_XRE"/>
    <property type="match status" value="1"/>
</dbReference>
<dbReference type="Proteomes" id="UP000199759">
    <property type="component" value="Unassembled WGS sequence"/>
</dbReference>
<dbReference type="Pfam" id="PF01381">
    <property type="entry name" value="HTH_3"/>
    <property type="match status" value="1"/>
</dbReference>
<dbReference type="CDD" id="cd00093">
    <property type="entry name" value="HTH_XRE"/>
    <property type="match status" value="1"/>
</dbReference>
<dbReference type="OrthoDB" id="3034420at2"/>
<dbReference type="SUPFAM" id="SSF47413">
    <property type="entry name" value="lambda repressor-like DNA-binding domains"/>
    <property type="match status" value="1"/>
</dbReference>
<protein>
    <submittedName>
        <fullName evidence="3">Transcriptional regulator, contains XRE-family HTH domain</fullName>
    </submittedName>
</protein>
<dbReference type="EMBL" id="FNHG01000016">
    <property type="protein sequence ID" value="SDM63710.1"/>
    <property type="molecule type" value="Genomic_DNA"/>
</dbReference>
<keyword evidence="1" id="KW-1133">Transmembrane helix</keyword>
<reference evidence="3 4" key="1">
    <citation type="submission" date="2016-10" db="EMBL/GenBank/DDBJ databases">
        <authorList>
            <person name="de Groot N.N."/>
        </authorList>
    </citation>
    <scope>NUCLEOTIDE SEQUENCE [LARGE SCALE GENOMIC DNA]</scope>
    <source>
        <strain evidence="3 4">DSM 16077</strain>
    </source>
</reference>
<organism evidence="3 4">
    <name type="scientific">Maricaulis salignorans</name>
    <dbReference type="NCBI Taxonomy" id="144026"/>
    <lineage>
        <taxon>Bacteria</taxon>
        <taxon>Pseudomonadati</taxon>
        <taxon>Pseudomonadota</taxon>
        <taxon>Alphaproteobacteria</taxon>
        <taxon>Maricaulales</taxon>
        <taxon>Maricaulaceae</taxon>
        <taxon>Maricaulis</taxon>
    </lineage>
</organism>
<keyword evidence="1" id="KW-0812">Transmembrane</keyword>
<dbReference type="PROSITE" id="PS50943">
    <property type="entry name" value="HTH_CROC1"/>
    <property type="match status" value="1"/>
</dbReference>
<feature type="domain" description="HTH cro/C1-type" evidence="2">
    <location>
        <begin position="10"/>
        <end position="63"/>
    </location>
</feature>
<dbReference type="STRING" id="144026.SAMN04488568_11677"/>
<sequence length="146" mass="16242">MAYKTDADKIKRWREERHWSQEHLAELAGIGLRTVQRIENGEQASRDSLTALAAAFNVEAIALVIDPEVEASGIVQRRNVKVRAGARLVLWIHCAAYGLGLVLFTAICLAVGSFVMKWALIWWTVGLAAHAAIVVTIELITRYMDD</sequence>
<dbReference type="AlphaFoldDB" id="A0A1G9UV50"/>
<name>A0A1G9UV50_9PROT</name>
<accession>A0A1G9UV50</accession>